<dbReference type="Pfam" id="PF09405">
    <property type="entry name" value="Btz"/>
    <property type="match status" value="1"/>
</dbReference>
<comment type="subcellular location">
    <subcellularLocation>
        <location evidence="2">Cytoplasm</location>
    </subcellularLocation>
    <subcellularLocation>
        <location evidence="1">Nucleus</location>
    </subcellularLocation>
</comment>
<dbReference type="OrthoDB" id="5413466at2759"/>
<reference evidence="15" key="1">
    <citation type="submission" date="2021-07" db="EMBL/GenBank/DDBJ databases">
        <title>Elsinoe batatas strain:CRI-CJ2 Genome sequencing and assembly.</title>
        <authorList>
            <person name="Huang L."/>
        </authorList>
    </citation>
    <scope>NUCLEOTIDE SEQUENCE</scope>
    <source>
        <strain evidence="15">CRI-CJ2</strain>
    </source>
</reference>
<feature type="compositionally biased region" description="Polar residues" evidence="13">
    <location>
        <begin position="135"/>
        <end position="147"/>
    </location>
</feature>
<dbReference type="GO" id="GO:0051028">
    <property type="term" value="P:mRNA transport"/>
    <property type="evidence" value="ECO:0007669"/>
    <property type="project" value="UniProtKB-KW"/>
</dbReference>
<evidence type="ECO:0000256" key="3">
    <source>
        <dbReference type="ARBA" id="ARBA00009548"/>
    </source>
</evidence>
<evidence type="ECO:0000256" key="11">
    <source>
        <dbReference type="ARBA" id="ARBA00023187"/>
    </source>
</evidence>
<keyword evidence="12" id="KW-0539">Nucleus</keyword>
<dbReference type="EMBL" id="JAESVG020000010">
    <property type="protein sequence ID" value="KAG8624112.1"/>
    <property type="molecule type" value="Genomic_DNA"/>
</dbReference>
<evidence type="ECO:0000313" key="15">
    <source>
        <dbReference type="EMBL" id="KAG8624112.1"/>
    </source>
</evidence>
<dbReference type="GO" id="GO:0035145">
    <property type="term" value="C:exon-exon junction complex"/>
    <property type="evidence" value="ECO:0007669"/>
    <property type="project" value="InterPro"/>
</dbReference>
<dbReference type="GO" id="GO:0006417">
    <property type="term" value="P:regulation of translation"/>
    <property type="evidence" value="ECO:0007669"/>
    <property type="project" value="UniProtKB-KW"/>
</dbReference>
<sequence>MAAGQQSRSLLSRRRRVGDEEDEESLDGDVDAQSEVSVITGAEDEVADASNASDPGVSTSKRGQQSSPSQANGSHSLAPASKPLSKSADSSPKKHATSTTATGQAFSASTDTQIMMNGVNTPSAATGEAPISFEDLSTQDESQTQPKAETLPDRRRGGQDDYNQRREADPTLIPSRGNFFMHDPRGPDQRGFGPPGRGRGRGRGFAGGPFAPQGFGQEAKVAESPWTHDLHDSVNQPDNRLPSRPGPAGRLPNFQHNPAAAARALPINDYRPVSFSTSKLLGKVQTKVSLPGMKAPVPFTGVPVKQYTRLPDHRPPLRRDKPVRISLPDRPPRYIFPSQERSFIFIPRAMRPNQQGYGRARSGYGPSSRRTSAYGGSIYSPSIAAMSRRSSIARDVAREHMFSPAGSISARMPPPQMGRPVVRLPQGMSGPPSVISPSGSVVPQMPHAFPLPQTPQIEHYRDAAMMHQPKPQKAISVSGIDSPAALSMHAPMQQEQQPFENQLPHHVAESSFGSSALPEGPPPPYYPYQPQGTPLSHIPERAIHAQPFQPPTSGYPQPFYGQYQAQPGYYYSPQVPVFVPQAPHPAAPQPQAEQQEHTTGQQGMLTQVESNGMVYYMDPSQMQNYPQVGYTGQQGYLQPPSYTVPGIGGMMTPSPESGGWNYYAQNPGPVYYPQGQ</sequence>
<feature type="region of interest" description="Disordered" evidence="13">
    <location>
        <begin position="1"/>
        <end position="249"/>
    </location>
</feature>
<evidence type="ECO:0000313" key="16">
    <source>
        <dbReference type="Proteomes" id="UP000809789"/>
    </source>
</evidence>
<keyword evidence="6" id="KW-0507">mRNA processing</keyword>
<feature type="compositionally biased region" description="Basic and acidic residues" evidence="13">
    <location>
        <begin position="310"/>
        <end position="323"/>
    </location>
</feature>
<gene>
    <name evidence="15" type="ORF">KVT40_009088</name>
</gene>
<evidence type="ECO:0000256" key="2">
    <source>
        <dbReference type="ARBA" id="ARBA00004496"/>
    </source>
</evidence>
<feature type="region of interest" description="Disordered" evidence="13">
    <location>
        <begin position="507"/>
        <end position="536"/>
    </location>
</feature>
<evidence type="ECO:0000256" key="10">
    <source>
        <dbReference type="ARBA" id="ARBA00023161"/>
    </source>
</evidence>
<dbReference type="SMART" id="SM01044">
    <property type="entry name" value="Btz"/>
    <property type="match status" value="1"/>
</dbReference>
<evidence type="ECO:0000256" key="1">
    <source>
        <dbReference type="ARBA" id="ARBA00004123"/>
    </source>
</evidence>
<feature type="compositionally biased region" description="Polar residues" evidence="13">
    <location>
        <begin position="97"/>
        <end position="124"/>
    </location>
</feature>
<name>A0A8K0KVM7_9PEZI</name>
<dbReference type="GO" id="GO:0005737">
    <property type="term" value="C:cytoplasm"/>
    <property type="evidence" value="ECO:0007669"/>
    <property type="project" value="UniProtKB-SubCell"/>
</dbReference>
<accession>A0A8K0KVM7</accession>
<evidence type="ECO:0000256" key="5">
    <source>
        <dbReference type="ARBA" id="ARBA00022490"/>
    </source>
</evidence>
<dbReference type="GO" id="GO:0000184">
    <property type="term" value="P:nuclear-transcribed mRNA catabolic process, nonsense-mediated decay"/>
    <property type="evidence" value="ECO:0007669"/>
    <property type="project" value="UniProtKB-KW"/>
</dbReference>
<evidence type="ECO:0000256" key="7">
    <source>
        <dbReference type="ARBA" id="ARBA00022816"/>
    </source>
</evidence>
<dbReference type="InterPro" id="IPR018545">
    <property type="entry name" value="Btz_dom"/>
</dbReference>
<evidence type="ECO:0000259" key="14">
    <source>
        <dbReference type="SMART" id="SM01044"/>
    </source>
</evidence>
<proteinExistence type="inferred from homology"/>
<keyword evidence="11" id="KW-0508">mRNA splicing</keyword>
<evidence type="ECO:0000256" key="12">
    <source>
        <dbReference type="ARBA" id="ARBA00023242"/>
    </source>
</evidence>
<evidence type="ECO:0000256" key="6">
    <source>
        <dbReference type="ARBA" id="ARBA00022664"/>
    </source>
</evidence>
<dbReference type="Proteomes" id="UP000809789">
    <property type="component" value="Unassembled WGS sequence"/>
</dbReference>
<organism evidence="15 16">
    <name type="scientific">Elsinoe batatas</name>
    <dbReference type="NCBI Taxonomy" id="2601811"/>
    <lineage>
        <taxon>Eukaryota</taxon>
        <taxon>Fungi</taxon>
        <taxon>Dikarya</taxon>
        <taxon>Ascomycota</taxon>
        <taxon>Pezizomycotina</taxon>
        <taxon>Dothideomycetes</taxon>
        <taxon>Dothideomycetidae</taxon>
        <taxon>Myriangiales</taxon>
        <taxon>Elsinoaceae</taxon>
        <taxon>Elsinoe</taxon>
    </lineage>
</organism>
<dbReference type="GO" id="GO:0006397">
    <property type="term" value="P:mRNA processing"/>
    <property type="evidence" value="ECO:0007669"/>
    <property type="project" value="UniProtKB-KW"/>
</dbReference>
<keyword evidence="5" id="KW-0963">Cytoplasm</keyword>
<dbReference type="GO" id="GO:0003729">
    <property type="term" value="F:mRNA binding"/>
    <property type="evidence" value="ECO:0007669"/>
    <property type="project" value="InterPro"/>
</dbReference>
<feature type="compositionally biased region" description="Gly residues" evidence="13">
    <location>
        <begin position="193"/>
        <end position="207"/>
    </location>
</feature>
<dbReference type="AlphaFoldDB" id="A0A8K0KVM7"/>
<evidence type="ECO:0000256" key="4">
    <source>
        <dbReference type="ARBA" id="ARBA00022448"/>
    </source>
</evidence>
<feature type="compositionally biased region" description="Polar residues" evidence="13">
    <location>
        <begin position="50"/>
        <end position="75"/>
    </location>
</feature>
<comment type="similarity">
    <text evidence="3">Belongs to the CASC3 family.</text>
</comment>
<dbReference type="GO" id="GO:0008380">
    <property type="term" value="P:RNA splicing"/>
    <property type="evidence" value="ECO:0007669"/>
    <property type="project" value="UniProtKB-KW"/>
</dbReference>
<keyword evidence="7" id="KW-0509">mRNA transport</keyword>
<protein>
    <recommendedName>
        <fullName evidence="14">Btz domain-containing protein</fullName>
    </recommendedName>
</protein>
<feature type="domain" description="Btz" evidence="14">
    <location>
        <begin position="134"/>
        <end position="257"/>
    </location>
</feature>
<feature type="region of interest" description="Disordered" evidence="13">
    <location>
        <begin position="306"/>
        <end position="332"/>
    </location>
</feature>
<comment type="caution">
    <text evidence="15">The sequence shown here is derived from an EMBL/GenBank/DDBJ whole genome shotgun (WGS) entry which is preliminary data.</text>
</comment>
<feature type="compositionally biased region" description="Basic and acidic residues" evidence="13">
    <location>
        <begin position="150"/>
        <end position="169"/>
    </location>
</feature>
<evidence type="ECO:0000256" key="13">
    <source>
        <dbReference type="SAM" id="MobiDB-lite"/>
    </source>
</evidence>
<feature type="compositionally biased region" description="Acidic residues" evidence="13">
    <location>
        <begin position="19"/>
        <end position="32"/>
    </location>
</feature>
<keyword evidence="4" id="KW-0813">Transport</keyword>
<keyword evidence="8" id="KW-0810">Translation regulation</keyword>
<evidence type="ECO:0000256" key="9">
    <source>
        <dbReference type="ARBA" id="ARBA00022884"/>
    </source>
</evidence>
<evidence type="ECO:0000256" key="8">
    <source>
        <dbReference type="ARBA" id="ARBA00022845"/>
    </source>
</evidence>
<keyword evidence="16" id="KW-1185">Reference proteome</keyword>
<keyword evidence="10" id="KW-0866">Nonsense-mediated mRNA decay</keyword>
<keyword evidence="9" id="KW-0694">RNA-binding</keyword>